<evidence type="ECO:0000259" key="1">
    <source>
        <dbReference type="Pfam" id="PF02796"/>
    </source>
</evidence>
<organism evidence="2 3">
    <name type="scientific">Candidatus Nealsonbacteria bacterium CG11_big_fil_rev_8_21_14_0_20_35_11</name>
    <dbReference type="NCBI Taxonomy" id="1974713"/>
    <lineage>
        <taxon>Bacteria</taxon>
        <taxon>Candidatus Nealsoniibacteriota</taxon>
    </lineage>
</organism>
<dbReference type="AlphaFoldDB" id="A0A2H0N141"/>
<dbReference type="Gene3D" id="3.10.28.10">
    <property type="entry name" value="Homing endonucleases"/>
    <property type="match status" value="1"/>
</dbReference>
<dbReference type="GO" id="GO:0003677">
    <property type="term" value="F:DNA binding"/>
    <property type="evidence" value="ECO:0007669"/>
    <property type="project" value="InterPro"/>
</dbReference>
<dbReference type="InterPro" id="IPR006120">
    <property type="entry name" value="Resolvase_HTH_dom"/>
</dbReference>
<evidence type="ECO:0000313" key="3">
    <source>
        <dbReference type="Proteomes" id="UP000231139"/>
    </source>
</evidence>
<gene>
    <name evidence="2" type="ORF">COV62_01045</name>
</gene>
<reference evidence="2 3" key="1">
    <citation type="submission" date="2017-09" db="EMBL/GenBank/DDBJ databases">
        <title>Depth-based differentiation of microbial function through sediment-hosted aquifers and enrichment of novel symbionts in the deep terrestrial subsurface.</title>
        <authorList>
            <person name="Probst A.J."/>
            <person name="Ladd B."/>
            <person name="Jarett J.K."/>
            <person name="Geller-Mcgrath D.E."/>
            <person name="Sieber C.M."/>
            <person name="Emerson J.B."/>
            <person name="Anantharaman K."/>
            <person name="Thomas B.C."/>
            <person name="Malmstrom R."/>
            <person name="Stieglmeier M."/>
            <person name="Klingl A."/>
            <person name="Woyke T."/>
            <person name="Ryan C.M."/>
            <person name="Banfield J.F."/>
        </authorList>
    </citation>
    <scope>NUCLEOTIDE SEQUENCE [LARGE SCALE GENOMIC DNA]</scope>
    <source>
        <strain evidence="2">CG11_big_fil_rev_8_21_14_0_20_35_11</strain>
    </source>
</reference>
<dbReference type="Proteomes" id="UP000231139">
    <property type="component" value="Unassembled WGS sequence"/>
</dbReference>
<feature type="non-terminal residue" evidence="2">
    <location>
        <position position="1"/>
    </location>
</feature>
<dbReference type="EMBL" id="PCWK01000023">
    <property type="protein sequence ID" value="PIR02608.1"/>
    <property type="molecule type" value="Genomic_DNA"/>
</dbReference>
<name>A0A2H0N141_9BACT</name>
<feature type="domain" description="Resolvase HTH" evidence="1">
    <location>
        <begin position="79"/>
        <end position="109"/>
    </location>
</feature>
<evidence type="ECO:0000313" key="2">
    <source>
        <dbReference type="EMBL" id="PIR02608.1"/>
    </source>
</evidence>
<protein>
    <recommendedName>
        <fullName evidence="1">Resolvase HTH domain-containing protein</fullName>
    </recommendedName>
</protein>
<dbReference type="GO" id="GO:0000150">
    <property type="term" value="F:DNA strand exchange activity"/>
    <property type="evidence" value="ECO:0007669"/>
    <property type="project" value="InterPro"/>
</dbReference>
<comment type="caution">
    <text evidence="2">The sequence shown here is derived from an EMBL/GenBank/DDBJ whole genome shotgun (WGS) entry which is preliminary data.</text>
</comment>
<accession>A0A2H0N141</accession>
<dbReference type="InterPro" id="IPR027434">
    <property type="entry name" value="Homing_endonucl"/>
</dbReference>
<proteinExistence type="predicted"/>
<sequence length="137" mass="15739">DGLKDAQDLLLKLGIQSTIYKGQTCFVLSIHSQRTKQLFKNYIGFRIFSRQKQLESSLVNYKTNKSYSQKYVNTLTPDILRLRRSGFSSRKIARQLGIGKFTVLRKLHKYNCVPNTAIKRLTNAAFLVRPCNAPNVK</sequence>
<dbReference type="Pfam" id="PF02796">
    <property type="entry name" value="HTH_7"/>
    <property type="match status" value="1"/>
</dbReference>
<dbReference type="Gene3D" id="1.10.10.60">
    <property type="entry name" value="Homeodomain-like"/>
    <property type="match status" value="1"/>
</dbReference>